<dbReference type="InterPro" id="IPR031325">
    <property type="entry name" value="RHS_repeat"/>
</dbReference>
<dbReference type="Gene3D" id="2.180.10.10">
    <property type="entry name" value="RHS repeat-associated core"/>
    <property type="match status" value="1"/>
</dbReference>
<accession>V5Z6U9</accession>
<dbReference type="RefSeq" id="WP_023654465.1">
    <property type="nucleotide sequence ID" value="NZ_CAHS01000014.1"/>
</dbReference>
<dbReference type="PANTHER" id="PTHR32305:SF15">
    <property type="entry name" value="PROTEIN RHSA-RELATED"/>
    <property type="match status" value="1"/>
</dbReference>
<evidence type="ECO:0000313" key="1">
    <source>
        <dbReference type="EMBL" id="CCG86657.1"/>
    </source>
</evidence>
<name>V5Z6U9_9GAMM</name>
<proteinExistence type="predicted"/>
<gene>
    <name evidence="1" type="primary">xnp2</name>
    <name evidence="1" type="ORF">EPIR_1292</name>
</gene>
<dbReference type="InterPro" id="IPR050708">
    <property type="entry name" value="T6SS_VgrG/RHS"/>
</dbReference>
<dbReference type="InterPro" id="IPR006530">
    <property type="entry name" value="YD"/>
</dbReference>
<dbReference type="EMBL" id="CAHS01000014">
    <property type="protein sequence ID" value="CCG86657.1"/>
    <property type="molecule type" value="Genomic_DNA"/>
</dbReference>
<reference evidence="1 2" key="1">
    <citation type="journal article" date="2013" name="Syst. Appl. Microbiol.">
        <title>Phylogenetic position and virulence apparatus of the pear flower necrosis pathogen Erwinia piriflorinigrans CFBP 5888T as assessed by comparative genomics.</title>
        <authorList>
            <person name="Smits T.H."/>
            <person name="Rezzonico F."/>
            <person name="Lopez M.M."/>
            <person name="Blom J."/>
            <person name="Goesmann A."/>
            <person name="Frey J.E."/>
            <person name="Duffy B."/>
        </authorList>
    </citation>
    <scope>NUCLEOTIDE SEQUENCE [LARGE SCALE GENOMIC DNA]</scope>
    <source>
        <strain evidence="2">CFBP5888</strain>
    </source>
</reference>
<dbReference type="NCBIfam" id="TIGR01643">
    <property type="entry name" value="YD_repeat_2x"/>
    <property type="match status" value="1"/>
</dbReference>
<dbReference type="AlphaFoldDB" id="V5Z6U9"/>
<protein>
    <submittedName>
        <fullName evidence="1">(Nematicidal protein 2)-like protein</fullName>
    </submittedName>
</protein>
<dbReference type="PANTHER" id="PTHR32305">
    <property type="match status" value="1"/>
</dbReference>
<evidence type="ECO:0000313" key="2">
    <source>
        <dbReference type="Proteomes" id="UP000018217"/>
    </source>
</evidence>
<dbReference type="Proteomes" id="UP000018217">
    <property type="component" value="Unassembled WGS sequence"/>
</dbReference>
<comment type="caution">
    <text evidence="1">The sequence shown here is derived from an EMBL/GenBank/DDBJ whole genome shotgun (WGS) entry which is preliminary data.</text>
</comment>
<organism evidence="1 2">
    <name type="scientific">Erwinia piriflorinigrans CFBP 5888</name>
    <dbReference type="NCBI Taxonomy" id="1161919"/>
    <lineage>
        <taxon>Bacteria</taxon>
        <taxon>Pseudomonadati</taxon>
        <taxon>Pseudomonadota</taxon>
        <taxon>Gammaproteobacteria</taxon>
        <taxon>Enterobacterales</taxon>
        <taxon>Erwiniaceae</taxon>
        <taxon>Erwinia</taxon>
    </lineage>
</organism>
<dbReference type="Pfam" id="PF05593">
    <property type="entry name" value="RHS_repeat"/>
    <property type="match status" value="1"/>
</dbReference>
<dbReference type="STRING" id="1161919.EPIR_1292"/>
<keyword evidence="2" id="KW-1185">Reference proteome</keyword>
<sequence length="1169" mass="137518">MGIIENPLEKINVNTQQDNFISACMSGVDPRNGVFNHATTILDYRSVISDVSFSFVLNYNSKYIYNNQGYGYGFTDNLSRYDKERRVLTLSSGQVYSIASDNADEQPSLVDYNFENFTFTKEKIQSLHGTIYRYFIKYIDGNVEKLENRDLRGVEQNCYVPTAIYFGMNSEIIMQWDYLNGVPYLQTVIEKKTDIFSNKYLLAFTRIDRNYRRIRVFEDEFYGYDVFLKNNKKNLLVQIKNYGFDISGKYNWDFKYSNREGRGRLLNEIRYPCGRKDKVEYLRASDGFNLSLPKKMRLYRVRRYYITPQFIAGIKKIVTQYTFSSVGEDKTYSSVEEYMDIRFRVIKKISRTYNKFHLLMNETTEVGLSTTEVIYTYEACDENKELAQQPINYQCINEIKTALTDLAIAKNNKRCEVILMSYDEKGNLIRQVNNNGVIIFFSYTDKINHAGVSVNIPNGVRLIKSIEIMYLKDIGSNLVKEYDYELIINAVNSLAKNGGNSTYKLLPMNEKTLINNILVKSTSFEYFKGIHDRISAGRLKSSSIKCFDRLTVKRFYWSGEDYKSEMTLNIKTEVQGVIIDEVLVWSAVTGLVKRIVDSLYRKYEYTRDKIGRINIAKITSNIHDEVRSKTFQYNYEYKVDDISGILYYEKKTIDFHKDKIHERYDGLGRLQCVAMSKSDSDEEKILHAYKYDELSRLDYEEHFSYKDDERFSYISLYSYDDWGYIKTIKHNDGVEENIVTDLINRTKAHWLECDKKITNETLISFDINNEPVSYRRYYSNGELLQITLERDFCGRLVKYHDELGNVTEYGYDLFDRVNKITFPDNSVINRDYSKYSEEPLIEKITFKSSDGKSYNIGTQTFDHLNRLVESQSYGVITKYVYSLHYPLPEKVFFADGTVHIHNNDYSLKNNILSVVDDQKKFFKTFKYSAVDDSLIESKFLTPRDIFIEKINEDKKNSCLEINTKFIHDGRAIDLTYRQEDYYNNEGIYKITDETNTEYLYSRDSYGRITEVRSDKIRTEVLYDIFSRIFQVNEYDGNGKTVIQYAYDEFSREISRKFYLFFDSVNTNKQPDLIIAVNTRFYKNNLIKSRAIEQYHEDTKTDIRKEVFAYDVMNRIIFYKCEGSSLIKGKNKKGIKSIGYSYDEVGNVSITDTVYEDDSLARMNFYYEEK</sequence>